<dbReference type="GO" id="GO:0051015">
    <property type="term" value="F:actin filament binding"/>
    <property type="evidence" value="ECO:0007669"/>
    <property type="project" value="InterPro"/>
</dbReference>
<organism evidence="4 5">
    <name type="scientific">Parelaphostrongylus tenuis</name>
    <name type="common">Meningeal worm</name>
    <dbReference type="NCBI Taxonomy" id="148309"/>
    <lineage>
        <taxon>Eukaryota</taxon>
        <taxon>Metazoa</taxon>
        <taxon>Ecdysozoa</taxon>
        <taxon>Nematoda</taxon>
        <taxon>Chromadorea</taxon>
        <taxon>Rhabditida</taxon>
        <taxon>Rhabditina</taxon>
        <taxon>Rhabditomorpha</taxon>
        <taxon>Strongyloidea</taxon>
        <taxon>Metastrongylidae</taxon>
        <taxon>Parelaphostrongylus</taxon>
    </lineage>
</organism>
<comment type="subcellular location">
    <subcellularLocation>
        <location evidence="1">Cytoplasm</location>
    </subcellularLocation>
</comment>
<keyword evidence="3" id="KW-0963">Cytoplasm</keyword>
<dbReference type="GO" id="GO:0008013">
    <property type="term" value="F:beta-catenin binding"/>
    <property type="evidence" value="ECO:0007669"/>
    <property type="project" value="TreeGrafter"/>
</dbReference>
<dbReference type="SUPFAM" id="SSF47220">
    <property type="entry name" value="alpha-catenin/vinculin-like"/>
    <property type="match status" value="1"/>
</dbReference>
<name>A0AAD5N1T5_PARTN</name>
<evidence type="ECO:0000313" key="5">
    <source>
        <dbReference type="Proteomes" id="UP001196413"/>
    </source>
</evidence>
<evidence type="ECO:0000256" key="3">
    <source>
        <dbReference type="ARBA" id="ARBA00022490"/>
    </source>
</evidence>
<comment type="caution">
    <text evidence="4">The sequence shown here is derived from an EMBL/GenBank/DDBJ whole genome shotgun (WGS) entry which is preliminary data.</text>
</comment>
<dbReference type="Gene3D" id="1.20.120.230">
    <property type="entry name" value="Alpha-catenin/vinculin-like"/>
    <property type="match status" value="1"/>
</dbReference>
<evidence type="ECO:0000313" key="4">
    <source>
        <dbReference type="EMBL" id="KAJ1359542.1"/>
    </source>
</evidence>
<accession>A0AAD5N1T5</accession>
<dbReference type="Pfam" id="PF01044">
    <property type="entry name" value="Vinculin"/>
    <property type="match status" value="1"/>
</dbReference>
<dbReference type="PANTHER" id="PTHR18914:SF9">
    <property type="entry name" value="CATENIN ALPHA"/>
    <property type="match status" value="1"/>
</dbReference>
<dbReference type="GO" id="GO:0016342">
    <property type="term" value="C:catenin complex"/>
    <property type="evidence" value="ECO:0007669"/>
    <property type="project" value="TreeGrafter"/>
</dbReference>
<reference evidence="4" key="1">
    <citation type="submission" date="2021-06" db="EMBL/GenBank/DDBJ databases">
        <title>Parelaphostrongylus tenuis whole genome reference sequence.</title>
        <authorList>
            <person name="Garwood T.J."/>
            <person name="Larsen P.A."/>
            <person name="Fountain-Jones N.M."/>
            <person name="Garbe J.R."/>
            <person name="Macchietto M.G."/>
            <person name="Kania S.A."/>
            <person name="Gerhold R.W."/>
            <person name="Richards J.E."/>
            <person name="Wolf T.M."/>
        </authorList>
    </citation>
    <scope>NUCLEOTIDE SEQUENCE</scope>
    <source>
        <strain evidence="4">MNPRO001-30</strain>
        <tissue evidence="4">Meninges</tissue>
    </source>
</reference>
<dbReference type="AlphaFoldDB" id="A0AAD5N1T5"/>
<dbReference type="InterPro" id="IPR036723">
    <property type="entry name" value="Alpha-catenin/vinculin-like_sf"/>
</dbReference>
<proteinExistence type="inferred from homology"/>
<dbReference type="GO" id="GO:0005737">
    <property type="term" value="C:cytoplasm"/>
    <property type="evidence" value="ECO:0007669"/>
    <property type="project" value="UniProtKB-SubCell"/>
</dbReference>
<dbReference type="PANTHER" id="PTHR18914">
    <property type="entry name" value="ALPHA CATENIN"/>
    <property type="match status" value="1"/>
</dbReference>
<dbReference type="GO" id="GO:0005912">
    <property type="term" value="C:adherens junction"/>
    <property type="evidence" value="ECO:0007669"/>
    <property type="project" value="TreeGrafter"/>
</dbReference>
<evidence type="ECO:0000256" key="2">
    <source>
        <dbReference type="ARBA" id="ARBA00008376"/>
    </source>
</evidence>
<dbReference type="GO" id="GO:0016477">
    <property type="term" value="P:cell migration"/>
    <property type="evidence" value="ECO:0007669"/>
    <property type="project" value="TreeGrafter"/>
</dbReference>
<dbReference type="EMBL" id="JAHQIW010003643">
    <property type="protein sequence ID" value="KAJ1359542.1"/>
    <property type="molecule type" value="Genomic_DNA"/>
</dbReference>
<protein>
    <submittedName>
        <fullName evidence="4">Catenin alpha-1</fullName>
    </submittedName>
</protein>
<sequence length="115" mass="12908">MSFGTIRTKRRDTDATTQAGQLFLDHATKLVDVAHLVCEMSSDIEGVRIIRFTANQLKNLAPPVVNAAHLLCARGDSKVSAENMEVFRDIWQDKTRLLTMAIDSIMTLDDFPRCK</sequence>
<dbReference type="Proteomes" id="UP001196413">
    <property type="component" value="Unassembled WGS sequence"/>
</dbReference>
<dbReference type="GO" id="GO:0098609">
    <property type="term" value="P:cell-cell adhesion"/>
    <property type="evidence" value="ECO:0007669"/>
    <property type="project" value="TreeGrafter"/>
</dbReference>
<comment type="similarity">
    <text evidence="2">Belongs to the vinculin/alpha-catenin family.</text>
</comment>
<gene>
    <name evidence="4" type="primary">CTNNA1</name>
    <name evidence="4" type="ORF">KIN20_018306</name>
</gene>
<keyword evidence="5" id="KW-1185">Reference proteome</keyword>
<dbReference type="InterPro" id="IPR006077">
    <property type="entry name" value="Vinculin/catenin"/>
</dbReference>
<evidence type="ECO:0000256" key="1">
    <source>
        <dbReference type="ARBA" id="ARBA00004496"/>
    </source>
</evidence>